<feature type="domain" description="Major facilitator superfamily (MFS) profile" evidence="7">
    <location>
        <begin position="35"/>
        <end position="421"/>
    </location>
</feature>
<dbReference type="Gene3D" id="1.20.1250.20">
    <property type="entry name" value="MFS general substrate transporter like domains"/>
    <property type="match status" value="2"/>
</dbReference>
<comment type="subcellular location">
    <subcellularLocation>
        <location evidence="1">Cell membrane</location>
        <topology evidence="1">Multi-pass membrane protein</topology>
    </subcellularLocation>
</comment>
<dbReference type="InterPro" id="IPR011701">
    <property type="entry name" value="MFS"/>
</dbReference>
<dbReference type="InterPro" id="IPR052952">
    <property type="entry name" value="MFS-Transporter"/>
</dbReference>
<keyword evidence="4 6" id="KW-0472">Membrane</keyword>
<comment type="caution">
    <text evidence="8">The sequence shown here is derived from an EMBL/GenBank/DDBJ whole genome shotgun (WGS) entry which is preliminary data.</text>
</comment>
<feature type="transmembrane region" description="Helical" evidence="6">
    <location>
        <begin position="313"/>
        <end position="333"/>
    </location>
</feature>
<feature type="transmembrane region" description="Helical" evidence="6">
    <location>
        <begin position="128"/>
        <end position="151"/>
    </location>
</feature>
<dbReference type="InterPro" id="IPR020846">
    <property type="entry name" value="MFS_dom"/>
</dbReference>
<protein>
    <submittedName>
        <fullName evidence="8">MFS transporter</fullName>
    </submittedName>
</protein>
<dbReference type="AlphaFoldDB" id="A0A2M8W1B8"/>
<feature type="transmembrane region" description="Helical" evidence="6">
    <location>
        <begin position="172"/>
        <end position="188"/>
    </location>
</feature>
<dbReference type="GO" id="GO:0022857">
    <property type="term" value="F:transmembrane transporter activity"/>
    <property type="evidence" value="ECO:0007669"/>
    <property type="project" value="InterPro"/>
</dbReference>
<feature type="region of interest" description="Disordered" evidence="5">
    <location>
        <begin position="1"/>
        <end position="25"/>
    </location>
</feature>
<keyword evidence="2 6" id="KW-0812">Transmembrane</keyword>
<name>A0A2M8W1B8_9MICO</name>
<keyword evidence="9" id="KW-1185">Reference proteome</keyword>
<dbReference type="PANTHER" id="PTHR23527">
    <property type="entry name" value="BLL3282 PROTEIN"/>
    <property type="match status" value="1"/>
</dbReference>
<feature type="transmembrane region" description="Helical" evidence="6">
    <location>
        <begin position="104"/>
        <end position="122"/>
    </location>
</feature>
<keyword evidence="3 6" id="KW-1133">Transmembrane helix</keyword>
<dbReference type="PANTHER" id="PTHR23527:SF1">
    <property type="entry name" value="BLL3282 PROTEIN"/>
    <property type="match status" value="1"/>
</dbReference>
<feature type="transmembrane region" description="Helical" evidence="6">
    <location>
        <begin position="281"/>
        <end position="301"/>
    </location>
</feature>
<accession>A0A2M8W1B8</accession>
<evidence type="ECO:0000313" key="8">
    <source>
        <dbReference type="EMBL" id="PJI84724.1"/>
    </source>
</evidence>
<evidence type="ECO:0000313" key="9">
    <source>
        <dbReference type="Proteomes" id="UP000231586"/>
    </source>
</evidence>
<feature type="transmembrane region" description="Helical" evidence="6">
    <location>
        <begin position="397"/>
        <end position="417"/>
    </location>
</feature>
<dbReference type="SUPFAM" id="SSF103473">
    <property type="entry name" value="MFS general substrate transporter"/>
    <property type="match status" value="1"/>
</dbReference>
<evidence type="ECO:0000259" key="7">
    <source>
        <dbReference type="PROSITE" id="PS50850"/>
    </source>
</evidence>
<reference evidence="8 9" key="1">
    <citation type="submission" date="2017-11" db="EMBL/GenBank/DDBJ databases">
        <title>Genomic Encyclopedia of Archaeal and Bacterial Type Strains, Phase II (KMG-II): From Individual Species to Whole Genera.</title>
        <authorList>
            <person name="Goeker M."/>
        </authorList>
    </citation>
    <scope>NUCLEOTIDE SEQUENCE [LARGE SCALE GENOMIC DNA]</scope>
    <source>
        <strain evidence="8 9">DSM 22413</strain>
    </source>
</reference>
<feature type="transmembrane region" description="Helical" evidence="6">
    <location>
        <begin position="71"/>
        <end position="92"/>
    </location>
</feature>
<dbReference type="RefSeq" id="WP_211289499.1">
    <property type="nucleotide sequence ID" value="NZ_PGTZ01000014.1"/>
</dbReference>
<dbReference type="GO" id="GO:0005886">
    <property type="term" value="C:plasma membrane"/>
    <property type="evidence" value="ECO:0007669"/>
    <property type="project" value="UniProtKB-SubCell"/>
</dbReference>
<evidence type="ECO:0000256" key="4">
    <source>
        <dbReference type="ARBA" id="ARBA00023136"/>
    </source>
</evidence>
<feature type="transmembrane region" description="Helical" evidence="6">
    <location>
        <begin position="36"/>
        <end position="59"/>
    </location>
</feature>
<evidence type="ECO:0000256" key="3">
    <source>
        <dbReference type="ARBA" id="ARBA00022989"/>
    </source>
</evidence>
<feature type="transmembrane region" description="Helical" evidence="6">
    <location>
        <begin position="194"/>
        <end position="212"/>
    </location>
</feature>
<evidence type="ECO:0000256" key="6">
    <source>
        <dbReference type="SAM" id="Phobius"/>
    </source>
</evidence>
<evidence type="ECO:0000256" key="2">
    <source>
        <dbReference type="ARBA" id="ARBA00022692"/>
    </source>
</evidence>
<organism evidence="8 9">
    <name type="scientific">Luteimicrobium subarcticum</name>
    <dbReference type="NCBI Taxonomy" id="620910"/>
    <lineage>
        <taxon>Bacteria</taxon>
        <taxon>Bacillati</taxon>
        <taxon>Actinomycetota</taxon>
        <taxon>Actinomycetes</taxon>
        <taxon>Micrococcales</taxon>
        <taxon>Luteimicrobium</taxon>
    </lineage>
</organism>
<evidence type="ECO:0000256" key="1">
    <source>
        <dbReference type="ARBA" id="ARBA00004651"/>
    </source>
</evidence>
<evidence type="ECO:0000256" key="5">
    <source>
        <dbReference type="SAM" id="MobiDB-lite"/>
    </source>
</evidence>
<dbReference type="PROSITE" id="PS50850">
    <property type="entry name" value="MFS"/>
    <property type="match status" value="1"/>
</dbReference>
<dbReference type="Pfam" id="PF07690">
    <property type="entry name" value="MFS_1"/>
    <property type="match status" value="1"/>
</dbReference>
<dbReference type="Proteomes" id="UP000231586">
    <property type="component" value="Unassembled WGS sequence"/>
</dbReference>
<feature type="compositionally biased region" description="Low complexity" evidence="5">
    <location>
        <begin position="1"/>
        <end position="12"/>
    </location>
</feature>
<feature type="transmembrane region" description="Helical" evidence="6">
    <location>
        <begin position="248"/>
        <end position="269"/>
    </location>
</feature>
<sequence>MTTPAVPTTAPSPHEKPAGFGATPEPARDRVAGAAWAMLALGVAAQAAGTFLVSIPVFLIPLLHVEQGVPLVRAGLLASAPTLGMVLTLVAWGALADRRGERGVIAGGLALAAVVAAATLPVHGLAGLGVMFGLAGAAAASTNAASGRVVVGWFPRSRRGLAMGIRQMSQPLGAAAAALAVPALASAHGVAGPLVVAAAVLAVLAVACAVVVRNPPRSAPPGAAARATADPAPANPYRRDAFLVRVHALSALLVLPQFTLSTFGMVWLVTQLGWRTSAAGVVIGLAQVVGAVGRIGVGALSDGVGSRVRVLRWVAASGVVLMASLALAGALSWSAAGAALLVVATTVSVADNGLAYTSVAEAAGSSWSGRALGIQNTGQFLAASAVGPVVGAGVAGMGFPLTFALVALAPATAWRLIPRRDRDDA</sequence>
<dbReference type="EMBL" id="PGTZ01000014">
    <property type="protein sequence ID" value="PJI84724.1"/>
    <property type="molecule type" value="Genomic_DNA"/>
</dbReference>
<gene>
    <name evidence="8" type="ORF">CLV34_3179</name>
</gene>
<dbReference type="InterPro" id="IPR036259">
    <property type="entry name" value="MFS_trans_sf"/>
</dbReference>
<proteinExistence type="predicted"/>